<gene>
    <name evidence="1" type="ORF">PROAA_320064</name>
</gene>
<dbReference type="Proteomes" id="UP000199600">
    <property type="component" value="Unassembled WGS sequence"/>
</dbReference>
<organism evidence="1 2">
    <name type="scientific">Candidatus Propionivibrio aalborgensis</name>
    <dbReference type="NCBI Taxonomy" id="1860101"/>
    <lineage>
        <taxon>Bacteria</taxon>
        <taxon>Pseudomonadati</taxon>
        <taxon>Pseudomonadota</taxon>
        <taxon>Betaproteobacteria</taxon>
        <taxon>Rhodocyclales</taxon>
        <taxon>Rhodocyclaceae</taxon>
        <taxon>Propionivibrio</taxon>
    </lineage>
</organism>
<protein>
    <submittedName>
        <fullName evidence="1">Uncharacterized protein</fullName>
    </submittedName>
</protein>
<reference evidence="1 2" key="1">
    <citation type="submission" date="2016-06" db="EMBL/GenBank/DDBJ databases">
        <authorList>
            <person name="Kjaerup R.B."/>
            <person name="Dalgaard T.S."/>
            <person name="Juul-Madsen H.R."/>
        </authorList>
    </citation>
    <scope>NUCLEOTIDE SEQUENCE [LARGE SCALE GENOMIC DNA]</scope>
    <source>
        <strain evidence="1">2</strain>
    </source>
</reference>
<evidence type="ECO:0000313" key="1">
    <source>
        <dbReference type="EMBL" id="SBT09420.1"/>
    </source>
</evidence>
<dbReference type="AlphaFoldDB" id="A0A1A8XWR1"/>
<name>A0A1A8XWR1_9RHOO</name>
<keyword evidence="2" id="KW-1185">Reference proteome</keyword>
<evidence type="ECO:0000313" key="2">
    <source>
        <dbReference type="Proteomes" id="UP000199600"/>
    </source>
</evidence>
<accession>A0A1A8XWR1</accession>
<dbReference type="RefSeq" id="WP_222102243.1">
    <property type="nucleotide sequence ID" value="NZ_FLQY01000246.1"/>
</dbReference>
<dbReference type="EMBL" id="FLQY01000246">
    <property type="protein sequence ID" value="SBT09420.1"/>
    <property type="molecule type" value="Genomic_DNA"/>
</dbReference>
<sequence length="129" mass="14512">MDMKFEEKNPPRTFAVGNAVKFPMKDCGTLRLEPDEQVTFVTESGGEYDVARKDWGFYATPSLNGRLEQFGLRGVLIRNRGTGRYFVLLVERGREVLFDAYCEQENLAVIAWLDSSAALDGLAARLEAK</sequence>
<proteinExistence type="predicted"/>